<protein>
    <recommendedName>
        <fullName evidence="2">DUF4097 domain-containing protein</fullName>
    </recommendedName>
</protein>
<dbReference type="STRING" id="1121015.GCA_000420545_00712"/>
<dbReference type="OrthoDB" id="7056452at2"/>
<comment type="caution">
    <text evidence="3">The sequence shown here is derived from an EMBL/GenBank/DDBJ whole genome shotgun (WGS) entry which is preliminary data.</text>
</comment>
<dbReference type="eggNOG" id="COG3595">
    <property type="taxonomic scope" value="Bacteria"/>
</dbReference>
<dbReference type="AlphaFoldDB" id="A0A091AXZ8"/>
<gene>
    <name evidence="3" type="ORF">N789_09500</name>
</gene>
<reference evidence="3 4" key="1">
    <citation type="submission" date="2013-09" db="EMBL/GenBank/DDBJ databases">
        <title>Genome sequencing of Arenimonas oryziterrae.</title>
        <authorList>
            <person name="Chen F."/>
            <person name="Wang G."/>
        </authorList>
    </citation>
    <scope>NUCLEOTIDE SEQUENCE [LARGE SCALE GENOMIC DNA]</scope>
    <source>
        <strain evidence="3 4">YC6267</strain>
    </source>
</reference>
<organism evidence="3 4">
    <name type="scientific">Arenimonas oryziterrae DSM 21050 = YC6267</name>
    <dbReference type="NCBI Taxonomy" id="1121015"/>
    <lineage>
        <taxon>Bacteria</taxon>
        <taxon>Pseudomonadati</taxon>
        <taxon>Pseudomonadota</taxon>
        <taxon>Gammaproteobacteria</taxon>
        <taxon>Lysobacterales</taxon>
        <taxon>Lysobacteraceae</taxon>
        <taxon>Arenimonas</taxon>
    </lineage>
</organism>
<evidence type="ECO:0000313" key="4">
    <source>
        <dbReference type="Proteomes" id="UP000029385"/>
    </source>
</evidence>
<name>A0A091AXZ8_9GAMM</name>
<evidence type="ECO:0000313" key="3">
    <source>
        <dbReference type="EMBL" id="KFN43499.1"/>
    </source>
</evidence>
<feature type="chain" id="PRO_5001869235" description="DUF4097 domain-containing protein" evidence="1">
    <location>
        <begin position="20"/>
        <end position="302"/>
    </location>
</feature>
<dbReference type="RefSeq" id="WP_022968364.1">
    <property type="nucleotide sequence ID" value="NZ_ATVD01000001.1"/>
</dbReference>
<evidence type="ECO:0000259" key="2">
    <source>
        <dbReference type="Pfam" id="PF13349"/>
    </source>
</evidence>
<feature type="domain" description="DUF4097" evidence="2">
    <location>
        <begin position="44"/>
        <end position="299"/>
    </location>
</feature>
<dbReference type="EMBL" id="AVCI01000005">
    <property type="protein sequence ID" value="KFN43499.1"/>
    <property type="molecule type" value="Genomic_DNA"/>
</dbReference>
<evidence type="ECO:0000256" key="1">
    <source>
        <dbReference type="SAM" id="SignalP"/>
    </source>
</evidence>
<dbReference type="PATRIC" id="fig|1121015.4.peg.1388"/>
<feature type="signal peptide" evidence="1">
    <location>
        <begin position="1"/>
        <end position="19"/>
    </location>
</feature>
<keyword evidence="4" id="KW-1185">Reference proteome</keyword>
<dbReference type="Pfam" id="PF13349">
    <property type="entry name" value="DUF4097"/>
    <property type="match status" value="1"/>
</dbReference>
<accession>A0A091AXZ8</accession>
<sequence length="302" mass="31097">MSVRTLLILGLMAAGPAFAGTPINEVRPLSADGQVTVENIKGRIVVRTWAQPQVRVTGTLGKGAEKLVVEGSGQSLHIEVRYPEQKNGWGGWGGRGDESEPTILEVTVPQRASLEIDSVSADVDVQQMAGRKLSVDSVSGNVVVTASSPGEASFENVSGDTTLRITTNKVSVDSVSGDISLQGGLSGDVSMESVSGNLRLVANALNRLDVSTVSGDATLQLALANAGVIKAESVSGNLGFTLPAATSANLHVETFSGDITSPVGTVQTEEFGPGKSLNARLGGGQGRISLESFSGDVTLQVK</sequence>
<keyword evidence="1" id="KW-0732">Signal</keyword>
<dbReference type="InterPro" id="IPR025164">
    <property type="entry name" value="Toastrack_DUF4097"/>
</dbReference>
<proteinExistence type="predicted"/>
<dbReference type="Proteomes" id="UP000029385">
    <property type="component" value="Unassembled WGS sequence"/>
</dbReference>